<dbReference type="GO" id="GO:0003677">
    <property type="term" value="F:DNA binding"/>
    <property type="evidence" value="ECO:0007669"/>
    <property type="project" value="InterPro"/>
</dbReference>
<reference evidence="2 3" key="1">
    <citation type="journal article" date="2011" name="BMC Genomics">
        <title>Complete genome sequence of Corynebacterium variabile DSM 44702 isolated from the surface of smear-ripened cheeses and insights into cheese ripening and flavor generation.</title>
        <authorList>
            <person name="Schroeder J."/>
            <person name="Maus I."/>
            <person name="Trost E."/>
            <person name="Tauch A."/>
        </authorList>
    </citation>
    <scope>NUCLEOTIDE SEQUENCE [LARGE SCALE GENOMIC DNA]</scope>
    <source>
        <strain evidence="3">DSM 44702 / JCM 12073 / NCIMB 30131</strain>
    </source>
</reference>
<dbReference type="HOGENOM" id="CLU_022426_1_1_11"/>
<dbReference type="InterPro" id="IPR002559">
    <property type="entry name" value="Transposase_11"/>
</dbReference>
<accession>G0HH68</accession>
<organism evidence="2 3">
    <name type="scientific">Corynebacterium variabile (strain DSM 44702 / CIP 107183 / JCM 12073 / NCIMB 30131)</name>
    <name type="common">Corynebacterium mooreparkense</name>
    <dbReference type="NCBI Taxonomy" id="858619"/>
    <lineage>
        <taxon>Bacteria</taxon>
        <taxon>Bacillati</taxon>
        <taxon>Actinomycetota</taxon>
        <taxon>Actinomycetes</taxon>
        <taxon>Mycobacteriales</taxon>
        <taxon>Corynebacteriaceae</taxon>
        <taxon>Corynebacterium</taxon>
    </lineage>
</organism>
<proteinExistence type="predicted"/>
<evidence type="ECO:0000313" key="3">
    <source>
        <dbReference type="Proteomes" id="UP000006659"/>
    </source>
</evidence>
<dbReference type="eggNOG" id="COG5421">
    <property type="taxonomic scope" value="Bacteria"/>
</dbReference>
<dbReference type="GO" id="GO:0006313">
    <property type="term" value="P:DNA transposition"/>
    <property type="evidence" value="ECO:0007669"/>
    <property type="project" value="InterPro"/>
</dbReference>
<protein>
    <submittedName>
        <fullName evidence="2">Transposase for insertion sequence element</fullName>
    </submittedName>
</protein>
<dbReference type="InterPro" id="IPR047654">
    <property type="entry name" value="IS1634_transpos"/>
</dbReference>
<dbReference type="AlphaFoldDB" id="G0HH68"/>
<name>G0HH68_CORVD</name>
<dbReference type="PANTHER" id="PTHR34614:SF2">
    <property type="entry name" value="TRANSPOSASE IS4-LIKE DOMAIN-CONTAINING PROTEIN"/>
    <property type="match status" value="1"/>
</dbReference>
<evidence type="ECO:0000259" key="1">
    <source>
        <dbReference type="Pfam" id="PF01609"/>
    </source>
</evidence>
<dbReference type="PANTHER" id="PTHR34614">
    <property type="match status" value="1"/>
</dbReference>
<evidence type="ECO:0000313" key="2">
    <source>
        <dbReference type="EMBL" id="AEK38218.1"/>
    </source>
</evidence>
<dbReference type="NCBIfam" id="NF033559">
    <property type="entry name" value="transpos_IS1634"/>
    <property type="match status" value="1"/>
</dbReference>
<dbReference type="EMBL" id="CP002917">
    <property type="protein sequence ID" value="AEK38218.1"/>
    <property type="molecule type" value="Genomic_DNA"/>
</dbReference>
<sequence>MQPRIRTVTTASGATAVQIIYSYAGGATSMEHLGSAHTDAELAALKAEAARRLQGNQLELGLDLDVTDIPAVRGTGTEEQPWEVTAQRSGYLLDAIDTAYRAIGLDVAADNDDVFAGLVTARILQPGSKYDSIRVLAEAGATSASYSTIKRRLPRYATDEFRDAVTAVCADHAGIGPTSLVLYDVTTLYWEADEGDGFREPGFSKERRIDPQITVGMLTDVNGFPLRIQAFEGNRAETKTFLPSVEAFMDTYDLHDVTVVADAGMISEANRRDLDAAGLSYVLGGKTRELPYPIWKWRNDHPGVEYTHDQIWVSRDPGDPAKGIRPSRTIYHYSADRARRTVKGIDESLRKARNIAEGKTPVRRNRYVKMGKTTKEVNLELASQHRELAGIKAYVTSRLDEDPMVIIGYYRRLFQIERSFRMATSDLKARPIFHTLKQSIDAHLTVVMAALAVGRWLESASGWSLKKLVQTLRGYREMRINVGGHEAVAAVPLPPELVEIVSDTRRRAVGTPY</sequence>
<dbReference type="Proteomes" id="UP000006659">
    <property type="component" value="Chromosome"/>
</dbReference>
<dbReference type="RefSeq" id="WP_014011343.1">
    <property type="nucleotide sequence ID" value="NC_015859.1"/>
</dbReference>
<dbReference type="Pfam" id="PF01609">
    <property type="entry name" value="DDE_Tnp_1"/>
    <property type="match status" value="1"/>
</dbReference>
<feature type="domain" description="Transposase IS4-like" evidence="1">
    <location>
        <begin position="179"/>
        <end position="430"/>
    </location>
</feature>
<dbReference type="STRING" id="858619.CVAR_2877"/>
<dbReference type="GO" id="GO:0004803">
    <property type="term" value="F:transposase activity"/>
    <property type="evidence" value="ECO:0007669"/>
    <property type="project" value="InterPro"/>
</dbReference>
<dbReference type="KEGG" id="cva:CVAR_2877"/>
<gene>
    <name evidence="2" type="ordered locus">CVAR_2877</name>
</gene>